<gene>
    <name evidence="1" type="ORF">BAE44_0021594</name>
</gene>
<protein>
    <submittedName>
        <fullName evidence="1">Uncharacterized protein</fullName>
    </submittedName>
</protein>
<feature type="non-terminal residue" evidence="1">
    <location>
        <position position="21"/>
    </location>
</feature>
<name>A0A1E5UWZ9_9POAL</name>
<dbReference type="AlphaFoldDB" id="A0A1E5UWZ9"/>
<dbReference type="Proteomes" id="UP000095767">
    <property type="component" value="Unassembled WGS sequence"/>
</dbReference>
<dbReference type="EMBL" id="LWDX02060089">
    <property type="protein sequence ID" value="OEL17387.1"/>
    <property type="molecule type" value="Genomic_DNA"/>
</dbReference>
<comment type="caution">
    <text evidence="1">The sequence shown here is derived from an EMBL/GenBank/DDBJ whole genome shotgun (WGS) entry which is preliminary data.</text>
</comment>
<keyword evidence="2" id="KW-1185">Reference proteome</keyword>
<evidence type="ECO:0000313" key="1">
    <source>
        <dbReference type="EMBL" id="OEL17387.1"/>
    </source>
</evidence>
<feature type="non-terminal residue" evidence="1">
    <location>
        <position position="1"/>
    </location>
</feature>
<organism evidence="1 2">
    <name type="scientific">Dichanthelium oligosanthes</name>
    <dbReference type="NCBI Taxonomy" id="888268"/>
    <lineage>
        <taxon>Eukaryota</taxon>
        <taxon>Viridiplantae</taxon>
        <taxon>Streptophyta</taxon>
        <taxon>Embryophyta</taxon>
        <taxon>Tracheophyta</taxon>
        <taxon>Spermatophyta</taxon>
        <taxon>Magnoliopsida</taxon>
        <taxon>Liliopsida</taxon>
        <taxon>Poales</taxon>
        <taxon>Poaceae</taxon>
        <taxon>PACMAD clade</taxon>
        <taxon>Panicoideae</taxon>
        <taxon>Panicodae</taxon>
        <taxon>Paniceae</taxon>
        <taxon>Dichantheliinae</taxon>
        <taxon>Dichanthelium</taxon>
    </lineage>
</organism>
<reference evidence="1 2" key="1">
    <citation type="submission" date="2016-09" db="EMBL/GenBank/DDBJ databases">
        <title>The draft genome of Dichanthelium oligosanthes: A C3 panicoid grass species.</title>
        <authorList>
            <person name="Studer A.J."/>
            <person name="Schnable J.C."/>
            <person name="Brutnell T.P."/>
        </authorList>
    </citation>
    <scope>NUCLEOTIDE SEQUENCE [LARGE SCALE GENOMIC DNA]</scope>
    <source>
        <strain evidence="2">cv. Kellogg 1175</strain>
        <tissue evidence="1">Leaf</tissue>
    </source>
</reference>
<sequence>LLNFKDSVSPIRYGYLLHIWN</sequence>
<proteinExistence type="predicted"/>
<accession>A0A1E5UWZ9</accession>
<evidence type="ECO:0000313" key="2">
    <source>
        <dbReference type="Proteomes" id="UP000095767"/>
    </source>
</evidence>